<feature type="domain" description="4Fe-4S ferredoxin-type" evidence="9">
    <location>
        <begin position="150"/>
        <end position="179"/>
    </location>
</feature>
<protein>
    <recommendedName>
        <fullName evidence="9">4Fe-4S ferredoxin-type domain-containing protein</fullName>
    </recommendedName>
</protein>
<dbReference type="InterPro" id="IPR017896">
    <property type="entry name" value="4Fe4S_Fe-S-bd"/>
</dbReference>
<feature type="transmembrane region" description="Helical" evidence="8">
    <location>
        <begin position="85"/>
        <end position="106"/>
    </location>
</feature>
<evidence type="ECO:0000256" key="6">
    <source>
        <dbReference type="ARBA" id="ARBA00023004"/>
    </source>
</evidence>
<keyword evidence="6" id="KW-0408">Iron</keyword>
<dbReference type="PANTHER" id="PTHR43687:SF6">
    <property type="entry name" value="L-ASPARTATE SEMIALDEHYDE SULFURTRANSFERASE IRON-SULFUR SUBUNIT"/>
    <property type="match status" value="1"/>
</dbReference>
<keyword evidence="3" id="KW-0479">Metal-binding</keyword>
<dbReference type="Pfam" id="PF12838">
    <property type="entry name" value="Fer4_7"/>
    <property type="match status" value="1"/>
</dbReference>
<proteinExistence type="predicted"/>
<evidence type="ECO:0000256" key="5">
    <source>
        <dbReference type="ARBA" id="ARBA00022982"/>
    </source>
</evidence>
<keyword evidence="2" id="KW-0004">4Fe-4S</keyword>
<keyword evidence="8" id="KW-1133">Transmembrane helix</keyword>
<organism evidence="10 11">
    <name type="scientific">Bacteroides reticulotermitis JCM 10512</name>
    <dbReference type="NCBI Taxonomy" id="1445607"/>
    <lineage>
        <taxon>Bacteria</taxon>
        <taxon>Pseudomonadati</taxon>
        <taxon>Bacteroidota</taxon>
        <taxon>Bacteroidia</taxon>
        <taxon>Bacteroidales</taxon>
        <taxon>Bacteroidaceae</taxon>
        <taxon>Bacteroides</taxon>
    </lineage>
</organism>
<dbReference type="Gene3D" id="3.30.70.20">
    <property type="match status" value="1"/>
</dbReference>
<dbReference type="GO" id="GO:0046872">
    <property type="term" value="F:metal ion binding"/>
    <property type="evidence" value="ECO:0007669"/>
    <property type="project" value="UniProtKB-KW"/>
</dbReference>
<evidence type="ECO:0000256" key="7">
    <source>
        <dbReference type="ARBA" id="ARBA00023014"/>
    </source>
</evidence>
<comment type="caution">
    <text evidence="10">The sequence shown here is derived from an EMBL/GenBank/DDBJ whole genome shotgun (WGS) entry which is preliminary data.</text>
</comment>
<evidence type="ECO:0000256" key="1">
    <source>
        <dbReference type="ARBA" id="ARBA00022448"/>
    </source>
</evidence>
<dbReference type="InterPro" id="IPR050572">
    <property type="entry name" value="Fe-S_Ferredoxin"/>
</dbReference>
<dbReference type="PANTHER" id="PTHR43687">
    <property type="entry name" value="ADENYLYLSULFATE REDUCTASE, BETA SUBUNIT"/>
    <property type="match status" value="1"/>
</dbReference>
<dbReference type="AlphaFoldDB" id="W4UPM6"/>
<evidence type="ECO:0000256" key="2">
    <source>
        <dbReference type="ARBA" id="ARBA00022485"/>
    </source>
</evidence>
<dbReference type="Proteomes" id="UP000019131">
    <property type="component" value="Unassembled WGS sequence"/>
</dbReference>
<keyword evidence="8" id="KW-0472">Membrane</keyword>
<keyword evidence="8" id="KW-0812">Transmembrane</keyword>
<accession>W4UPM6</accession>
<dbReference type="PROSITE" id="PS51379">
    <property type="entry name" value="4FE4S_FER_2"/>
    <property type="match status" value="2"/>
</dbReference>
<feature type="domain" description="4Fe-4S ferredoxin-type" evidence="9">
    <location>
        <begin position="180"/>
        <end position="206"/>
    </location>
</feature>
<feature type="transmembrane region" description="Helical" evidence="8">
    <location>
        <begin position="112"/>
        <end position="133"/>
    </location>
</feature>
<feature type="transmembrane region" description="Helical" evidence="8">
    <location>
        <begin position="12"/>
        <end position="30"/>
    </location>
</feature>
<dbReference type="RefSeq" id="WP_044161280.1">
    <property type="nucleotide sequence ID" value="NZ_BAIV01000007.1"/>
</dbReference>
<dbReference type="STRING" id="1445607.JCM10512_1395"/>
<dbReference type="SUPFAM" id="SSF54862">
    <property type="entry name" value="4Fe-4S ferredoxins"/>
    <property type="match status" value="1"/>
</dbReference>
<dbReference type="PROSITE" id="PS00198">
    <property type="entry name" value="4FE4S_FER_1"/>
    <property type="match status" value="2"/>
</dbReference>
<keyword evidence="5" id="KW-0249">Electron transport</keyword>
<evidence type="ECO:0000256" key="8">
    <source>
        <dbReference type="SAM" id="Phobius"/>
    </source>
</evidence>
<evidence type="ECO:0000313" key="10">
    <source>
        <dbReference type="EMBL" id="GAE83140.1"/>
    </source>
</evidence>
<reference evidence="10 11" key="1">
    <citation type="journal article" date="2014" name="Genome Announc.">
        <title>Draft Genome Sequence of Bacteroides reticulotermitis Strain JCM 10512T, Isolated from the Gut of a Termite.</title>
        <authorList>
            <person name="Yuki M."/>
            <person name="Oshima K."/>
            <person name="Suda W."/>
            <person name="Sakamoto M."/>
            <person name="Iida T."/>
            <person name="Hattori M."/>
            <person name="Ohkuma M."/>
        </authorList>
    </citation>
    <scope>NUCLEOTIDE SEQUENCE [LARGE SCALE GENOMIC DNA]</scope>
    <source>
        <strain evidence="10 11">JCM 10512</strain>
    </source>
</reference>
<dbReference type="GO" id="GO:0051539">
    <property type="term" value="F:4 iron, 4 sulfur cluster binding"/>
    <property type="evidence" value="ECO:0007669"/>
    <property type="project" value="UniProtKB-KW"/>
</dbReference>
<keyword evidence="1" id="KW-0813">Transport</keyword>
<evidence type="ECO:0000259" key="9">
    <source>
        <dbReference type="PROSITE" id="PS51379"/>
    </source>
</evidence>
<gene>
    <name evidence="10" type="ORF">JCM10512_1395</name>
</gene>
<evidence type="ECO:0000313" key="11">
    <source>
        <dbReference type="Proteomes" id="UP000019131"/>
    </source>
</evidence>
<evidence type="ECO:0000256" key="3">
    <source>
        <dbReference type="ARBA" id="ARBA00022723"/>
    </source>
</evidence>
<dbReference type="OrthoDB" id="1091152at2"/>
<sequence length="206" mass="23499">MTTPKEKKMLYCNILLLLCALPAIISGFILEFKQGDTTGINWTWIHIATSLGALLLTCIHVQLHWGTLKMWRKGLAQLRTKSTKFMTYLYLLTLATGIPATIYIIAGHGHTHLGGIHGKFGIVAAIFMFLHIWKRLKWFKNRTSQSAAPLRLKVDADKCKRCNLCVKRCPAQVFERQEKQVVALHTEYCFQCRKCVAHCPTHAIYE</sequence>
<evidence type="ECO:0000256" key="4">
    <source>
        <dbReference type="ARBA" id="ARBA00022737"/>
    </source>
</evidence>
<dbReference type="InterPro" id="IPR017900">
    <property type="entry name" value="4Fe4S_Fe_S_CS"/>
</dbReference>
<keyword evidence="11" id="KW-1185">Reference proteome</keyword>
<dbReference type="EMBL" id="BAIV01000007">
    <property type="protein sequence ID" value="GAE83140.1"/>
    <property type="molecule type" value="Genomic_DNA"/>
</dbReference>
<name>W4UPM6_9BACE</name>
<feature type="transmembrane region" description="Helical" evidence="8">
    <location>
        <begin position="42"/>
        <end position="65"/>
    </location>
</feature>
<keyword evidence="4" id="KW-0677">Repeat</keyword>
<keyword evidence="7" id="KW-0411">Iron-sulfur</keyword>